<name>A0A4Q7TCV0_9MICO</name>
<dbReference type="AlphaFoldDB" id="A0A4Q7TCV0"/>
<dbReference type="InterPro" id="IPR029059">
    <property type="entry name" value="AB_hydrolase_5"/>
</dbReference>
<dbReference type="PROSITE" id="PS51318">
    <property type="entry name" value="TAT"/>
    <property type="match status" value="1"/>
</dbReference>
<dbReference type="Gene3D" id="3.40.50.1820">
    <property type="entry name" value="alpha/beta hydrolase"/>
    <property type="match status" value="1"/>
</dbReference>
<organism evidence="2 3">
    <name type="scientific">Microcella alkaliphila</name>
    <dbReference type="NCBI Taxonomy" id="279828"/>
    <lineage>
        <taxon>Bacteria</taxon>
        <taxon>Bacillati</taxon>
        <taxon>Actinomycetota</taxon>
        <taxon>Actinomycetes</taxon>
        <taxon>Micrococcales</taxon>
        <taxon>Microbacteriaceae</taxon>
        <taxon>Microcella</taxon>
    </lineage>
</organism>
<evidence type="ECO:0000259" key="1">
    <source>
        <dbReference type="Pfam" id="PF12695"/>
    </source>
</evidence>
<dbReference type="OrthoDB" id="9780932at2"/>
<sequence length="261" mass="26996">MPARARRALIVVGAALALLGLVVAGFLLYAFTPYRADADPFLAAWRSNAIEITGTDRAFVIRPTIGGGEGEGIGLVFVPSARVESSAYLYKLSGIVATTGTTVVIIRPALNLPALESRALEAFTAEAPEIGRWIVGGHSSGGTLACEWALAAGSEHGVHAAPDVAGLLLLGSHCASDLSTSTLAVTSLVASNDRIRTPEDIAERANLLPDDTVTVTIEGANHSLFGDYGTQFGDGEASVSTDAVQAQITQATAKLVGRITR</sequence>
<protein>
    <submittedName>
        <fullName evidence="2">Alpha/beta hydrolase family protein</fullName>
    </submittedName>
</protein>
<evidence type="ECO:0000313" key="3">
    <source>
        <dbReference type="Proteomes" id="UP000292408"/>
    </source>
</evidence>
<dbReference type="RefSeq" id="WP_130284313.1">
    <property type="nucleotide sequence ID" value="NZ_SGXT01000018.1"/>
</dbReference>
<proteinExistence type="predicted"/>
<dbReference type="Proteomes" id="UP000292408">
    <property type="component" value="Unassembled WGS sequence"/>
</dbReference>
<reference evidence="2 3" key="1">
    <citation type="journal article" date="2015" name="Stand. Genomic Sci.">
        <title>Genomic Encyclopedia of Bacterial and Archaeal Type Strains, Phase III: the genomes of soil and plant-associated and newly described type strains.</title>
        <authorList>
            <person name="Whitman W.B."/>
            <person name="Woyke T."/>
            <person name="Klenk H.P."/>
            <person name="Zhou Y."/>
            <person name="Lilburn T.G."/>
            <person name="Beck B.J."/>
            <person name="De Vos P."/>
            <person name="Vandamme P."/>
            <person name="Eisen J.A."/>
            <person name="Garrity G."/>
            <person name="Hugenholtz P."/>
            <person name="Kyrpides N.C."/>
        </authorList>
    </citation>
    <scope>NUCLEOTIDE SEQUENCE [LARGE SCALE GENOMIC DNA]</scope>
    <source>
        <strain evidence="2 3">AC4r</strain>
    </source>
</reference>
<dbReference type="InterPro" id="IPR029058">
    <property type="entry name" value="AB_hydrolase_fold"/>
</dbReference>
<comment type="caution">
    <text evidence="2">The sequence shown here is derived from an EMBL/GenBank/DDBJ whole genome shotgun (WGS) entry which is preliminary data.</text>
</comment>
<feature type="domain" description="Alpha/beta hydrolase fold-5" evidence="1">
    <location>
        <begin position="75"/>
        <end position="244"/>
    </location>
</feature>
<keyword evidence="2" id="KW-0378">Hydrolase</keyword>
<keyword evidence="3" id="KW-1185">Reference proteome</keyword>
<dbReference type="SUPFAM" id="SSF53474">
    <property type="entry name" value="alpha/beta-Hydrolases"/>
    <property type="match status" value="1"/>
</dbReference>
<dbReference type="GO" id="GO:0016787">
    <property type="term" value="F:hydrolase activity"/>
    <property type="evidence" value="ECO:0007669"/>
    <property type="project" value="UniProtKB-KW"/>
</dbReference>
<dbReference type="InterPro" id="IPR006311">
    <property type="entry name" value="TAT_signal"/>
</dbReference>
<dbReference type="EMBL" id="SGXT01000018">
    <property type="protein sequence ID" value="RZT58226.1"/>
    <property type="molecule type" value="Genomic_DNA"/>
</dbReference>
<evidence type="ECO:0000313" key="2">
    <source>
        <dbReference type="EMBL" id="RZT58226.1"/>
    </source>
</evidence>
<dbReference type="Pfam" id="PF12695">
    <property type="entry name" value="Abhydrolase_5"/>
    <property type="match status" value="1"/>
</dbReference>
<accession>A0A4Q7TCV0</accession>
<gene>
    <name evidence="2" type="ORF">EV140_2471</name>
</gene>